<name>A0A369W7W3_9HYPH</name>
<gene>
    <name evidence="1" type="ORF">DVH29_06500</name>
</gene>
<comment type="caution">
    <text evidence="1">The sequence shown here is derived from an EMBL/GenBank/DDBJ whole genome shotgun (WGS) entry which is preliminary data.</text>
</comment>
<reference evidence="2" key="1">
    <citation type="submission" date="2018-07" db="EMBL/GenBank/DDBJ databases">
        <authorList>
            <person name="Liu B.-T."/>
            <person name="Du Z."/>
        </authorList>
    </citation>
    <scope>NUCLEOTIDE SEQUENCE [LARGE SCALE GENOMIC DNA]</scope>
    <source>
        <strain evidence="2">XYN52</strain>
    </source>
</reference>
<dbReference type="AlphaFoldDB" id="A0A369W7W3"/>
<organism evidence="1 2">
    <name type="scientific">Pelagibacterium lacus</name>
    <dbReference type="NCBI Taxonomy" id="2282655"/>
    <lineage>
        <taxon>Bacteria</taxon>
        <taxon>Pseudomonadati</taxon>
        <taxon>Pseudomonadota</taxon>
        <taxon>Alphaproteobacteria</taxon>
        <taxon>Hyphomicrobiales</taxon>
        <taxon>Devosiaceae</taxon>
        <taxon>Pelagibacterium</taxon>
    </lineage>
</organism>
<evidence type="ECO:0000313" key="1">
    <source>
        <dbReference type="EMBL" id="RDE09450.1"/>
    </source>
</evidence>
<sequence>MHSGAFSSVIWGGGALVPIALDSSSESARVAICVKDLKSHLETEQPLERSKILAMAHIFRRDLFGPDVAPMEMLDRPFSFDRQTAASVYGVLEQLRNTNLRQMESTRKSLARMDMPLPDFILSHVRTSARALEVWMVTVGVGISPDMRADVRAIWGHLEGASPVLPVAFAALRAFADANEEVTGIRGKALFNSLDDGLWAEACRYIPAFTRARISTQ</sequence>
<keyword evidence="2" id="KW-1185">Reference proteome</keyword>
<protein>
    <submittedName>
        <fullName evidence="1">Uncharacterized protein</fullName>
    </submittedName>
</protein>
<evidence type="ECO:0000313" key="2">
    <source>
        <dbReference type="Proteomes" id="UP000253759"/>
    </source>
</evidence>
<dbReference type="EMBL" id="QQNH01000006">
    <property type="protein sequence ID" value="RDE09450.1"/>
    <property type="molecule type" value="Genomic_DNA"/>
</dbReference>
<dbReference type="Proteomes" id="UP000253759">
    <property type="component" value="Unassembled WGS sequence"/>
</dbReference>
<proteinExistence type="predicted"/>
<accession>A0A369W7W3</accession>